<keyword evidence="1" id="KW-0812">Transmembrane</keyword>
<keyword evidence="1" id="KW-0472">Membrane</keyword>
<keyword evidence="1" id="KW-1133">Transmembrane helix</keyword>
<dbReference type="AlphaFoldDB" id="A0AA38XSA2"/>
<feature type="transmembrane region" description="Helical" evidence="1">
    <location>
        <begin position="101"/>
        <end position="119"/>
    </location>
</feature>
<reference evidence="2" key="1">
    <citation type="submission" date="2022-10" db="EMBL/GenBank/DDBJ databases">
        <title>Culturing micro-colonial fungi from biological soil crusts in the Mojave desert and describing Neophaeococcomyces mojavensis, and introducing the new genera and species Taxawa tesnikishii.</title>
        <authorList>
            <person name="Kurbessoian T."/>
            <person name="Stajich J.E."/>
        </authorList>
    </citation>
    <scope>NUCLEOTIDE SEQUENCE</scope>
    <source>
        <strain evidence="2">TK_35</strain>
    </source>
</reference>
<evidence type="ECO:0000256" key="1">
    <source>
        <dbReference type="SAM" id="Phobius"/>
    </source>
</evidence>
<name>A0AA38XSA2_9EURO</name>
<evidence type="ECO:0000313" key="2">
    <source>
        <dbReference type="EMBL" id="KAJ9620029.1"/>
    </source>
</evidence>
<evidence type="ECO:0008006" key="3">
    <source>
        <dbReference type="Google" id="ProtNLM"/>
    </source>
</evidence>
<dbReference type="InterPro" id="IPR024399">
    <property type="entry name" value="DUF2628"/>
</dbReference>
<dbReference type="Pfam" id="PF10947">
    <property type="entry name" value="DUF2628"/>
    <property type="match status" value="1"/>
</dbReference>
<dbReference type="EMBL" id="JAPDRN010000128">
    <property type="protein sequence ID" value="KAJ9620029.1"/>
    <property type="molecule type" value="Genomic_DNA"/>
</dbReference>
<protein>
    <recommendedName>
        <fullName evidence="3">DUF2628 domain-containing protein</fullName>
    </recommendedName>
</protein>
<gene>
    <name evidence="2" type="ORF">H2204_012454</name>
</gene>
<feature type="transmembrane region" description="Helical" evidence="1">
    <location>
        <begin position="77"/>
        <end position="94"/>
    </location>
</feature>
<feature type="transmembrane region" description="Helical" evidence="1">
    <location>
        <begin position="54"/>
        <end position="71"/>
    </location>
</feature>
<sequence>MKTEVPTHMNTVDLTRFSPKWQFRFNFFQQHGAPKEPGFKQAWKALSFGDRLKVNLNFFAFFFGAIYLFILGMWRKALVVIGINIVLIAVSLVLPDIVARALFIAMNFLVASSTNYSYYLEQVKGNTSWNPFEGMF</sequence>
<accession>A0AA38XSA2</accession>
<comment type="caution">
    <text evidence="2">The sequence shown here is derived from an EMBL/GenBank/DDBJ whole genome shotgun (WGS) entry which is preliminary data.</text>
</comment>
<proteinExistence type="predicted"/>
<organism evidence="2">
    <name type="scientific">Knufia peltigerae</name>
    <dbReference type="NCBI Taxonomy" id="1002370"/>
    <lineage>
        <taxon>Eukaryota</taxon>
        <taxon>Fungi</taxon>
        <taxon>Dikarya</taxon>
        <taxon>Ascomycota</taxon>
        <taxon>Pezizomycotina</taxon>
        <taxon>Eurotiomycetes</taxon>
        <taxon>Chaetothyriomycetidae</taxon>
        <taxon>Chaetothyriales</taxon>
        <taxon>Trichomeriaceae</taxon>
        <taxon>Knufia</taxon>
    </lineage>
</organism>